<sequence>MVVKSAPHPLQMLPTEVFDRPSKPRAYYARPQRKQELPEVKSRFTLVALLTVAGLSAWGAFILYATNMERASSSVVRQLATNLKNMEALKEVLGDNVHLEGKWWLADEPWINGAINLLQGNVDVSFRVRGSNGGGTVYFTSVREEKGRPFTILRYKLICDNGEILRLNDIKL</sequence>
<dbReference type="OrthoDB" id="2100652at2759"/>
<dbReference type="PANTHER" id="PTHR28523">
    <property type="entry name" value="CYTOCHROME C OXIDASE ASSEMBLY FACTOR 1"/>
    <property type="match status" value="1"/>
</dbReference>
<evidence type="ECO:0000313" key="3">
    <source>
        <dbReference type="Proteomes" id="UP000054279"/>
    </source>
</evidence>
<dbReference type="AlphaFoldDB" id="A0A0C9UZE0"/>
<evidence type="ECO:0000256" key="1">
    <source>
        <dbReference type="SAM" id="Phobius"/>
    </source>
</evidence>
<gene>
    <name evidence="2" type="ORF">M422DRAFT_61387</name>
</gene>
<feature type="transmembrane region" description="Helical" evidence="1">
    <location>
        <begin position="44"/>
        <end position="64"/>
    </location>
</feature>
<accession>A0A0C9UZE0</accession>
<organism evidence="2 3">
    <name type="scientific">Sphaerobolus stellatus (strain SS14)</name>
    <dbReference type="NCBI Taxonomy" id="990650"/>
    <lineage>
        <taxon>Eukaryota</taxon>
        <taxon>Fungi</taxon>
        <taxon>Dikarya</taxon>
        <taxon>Basidiomycota</taxon>
        <taxon>Agaricomycotina</taxon>
        <taxon>Agaricomycetes</taxon>
        <taxon>Phallomycetidae</taxon>
        <taxon>Geastrales</taxon>
        <taxon>Sphaerobolaceae</taxon>
        <taxon>Sphaerobolus</taxon>
    </lineage>
</organism>
<dbReference type="InterPro" id="IPR014807">
    <property type="entry name" value="Coa1"/>
</dbReference>
<proteinExistence type="predicted"/>
<dbReference type="Proteomes" id="UP000054279">
    <property type="component" value="Unassembled WGS sequence"/>
</dbReference>
<keyword evidence="3" id="KW-1185">Reference proteome</keyword>
<dbReference type="HOGENOM" id="CLU_092488_0_0_1"/>
<dbReference type="PANTHER" id="PTHR28523:SF1">
    <property type="entry name" value="CYTOCHROME C OXIDASE ASSEMBLY FACTOR 1"/>
    <property type="match status" value="1"/>
</dbReference>
<keyword evidence="1" id="KW-1133">Transmembrane helix</keyword>
<keyword evidence="1" id="KW-0472">Membrane</keyword>
<reference evidence="2 3" key="1">
    <citation type="submission" date="2014-06" db="EMBL/GenBank/DDBJ databases">
        <title>Evolutionary Origins and Diversification of the Mycorrhizal Mutualists.</title>
        <authorList>
            <consortium name="DOE Joint Genome Institute"/>
            <consortium name="Mycorrhizal Genomics Consortium"/>
            <person name="Kohler A."/>
            <person name="Kuo A."/>
            <person name="Nagy L.G."/>
            <person name="Floudas D."/>
            <person name="Copeland A."/>
            <person name="Barry K.W."/>
            <person name="Cichocki N."/>
            <person name="Veneault-Fourrey C."/>
            <person name="LaButti K."/>
            <person name="Lindquist E.A."/>
            <person name="Lipzen A."/>
            <person name="Lundell T."/>
            <person name="Morin E."/>
            <person name="Murat C."/>
            <person name="Riley R."/>
            <person name="Ohm R."/>
            <person name="Sun H."/>
            <person name="Tunlid A."/>
            <person name="Henrissat B."/>
            <person name="Grigoriev I.V."/>
            <person name="Hibbett D.S."/>
            <person name="Martin F."/>
        </authorList>
    </citation>
    <scope>NUCLEOTIDE SEQUENCE [LARGE SCALE GENOMIC DNA]</scope>
    <source>
        <strain evidence="2 3">SS14</strain>
    </source>
</reference>
<dbReference type="EMBL" id="KN837197">
    <property type="protein sequence ID" value="KIJ34677.1"/>
    <property type="molecule type" value="Genomic_DNA"/>
</dbReference>
<dbReference type="InterPro" id="IPR042432">
    <property type="entry name" value="Coa1_fungi"/>
</dbReference>
<name>A0A0C9UZE0_SPHS4</name>
<dbReference type="GO" id="GO:0033617">
    <property type="term" value="P:mitochondrial respiratory chain complex IV assembly"/>
    <property type="evidence" value="ECO:0007669"/>
    <property type="project" value="InterPro"/>
</dbReference>
<dbReference type="Pfam" id="PF08695">
    <property type="entry name" value="Coa1"/>
    <property type="match status" value="1"/>
</dbReference>
<protein>
    <submittedName>
        <fullName evidence="2">Uncharacterized protein</fullName>
    </submittedName>
</protein>
<evidence type="ECO:0000313" key="2">
    <source>
        <dbReference type="EMBL" id="KIJ34677.1"/>
    </source>
</evidence>
<dbReference type="GO" id="GO:0005743">
    <property type="term" value="C:mitochondrial inner membrane"/>
    <property type="evidence" value="ECO:0007669"/>
    <property type="project" value="TreeGrafter"/>
</dbReference>
<keyword evidence="1" id="KW-0812">Transmembrane</keyword>